<comment type="caution">
    <text evidence="1">The sequence shown here is derived from an EMBL/GenBank/DDBJ whole genome shotgun (WGS) entry which is preliminary data.</text>
</comment>
<proteinExistence type="predicted"/>
<dbReference type="InterPro" id="IPR043519">
    <property type="entry name" value="NT_sf"/>
</dbReference>
<accession>A0ABR3JGM3</accession>
<gene>
    <name evidence="1" type="ORF">HGRIS_003806</name>
</gene>
<evidence type="ECO:0000313" key="1">
    <source>
        <dbReference type="EMBL" id="KAL0954875.1"/>
    </source>
</evidence>
<name>A0ABR3JGM3_9AGAR</name>
<dbReference type="EMBL" id="JASNQZ010000007">
    <property type="protein sequence ID" value="KAL0954875.1"/>
    <property type="molecule type" value="Genomic_DNA"/>
</dbReference>
<reference evidence="2" key="1">
    <citation type="submission" date="2024-06" db="EMBL/GenBank/DDBJ databases">
        <title>Multi-omics analyses provide insights into the biosynthesis of the anticancer antibiotic pleurotin in Hohenbuehelia grisea.</title>
        <authorList>
            <person name="Weaver J.A."/>
            <person name="Alberti F."/>
        </authorList>
    </citation>
    <scope>NUCLEOTIDE SEQUENCE [LARGE SCALE GENOMIC DNA]</scope>
    <source>
        <strain evidence="2">T-177</strain>
    </source>
</reference>
<evidence type="ECO:0000313" key="2">
    <source>
        <dbReference type="Proteomes" id="UP001556367"/>
    </source>
</evidence>
<protein>
    <submittedName>
        <fullName evidence="1">Uncharacterized protein</fullName>
    </submittedName>
</protein>
<sequence length="209" mass="23592">MSTPATIPFDRLARTALFVQQILKDNHFSFSLLGGFQLQAMGSPRGTQDVDFVVKRPFFRGVDKIYHAFSEHPDTFKVIPVTIKDEIRIICVTEGVGVDILIQELPESLDQICIAVDEKEEVMPCFPMQSMVFKKINCLAVRIEGSDLTDLEWLHDNCQHEITWSKIAAKVKQSGDIEKAVKNFPTETHPFMAKLLEVLGIDDQVSAQK</sequence>
<dbReference type="Proteomes" id="UP001556367">
    <property type="component" value="Unassembled WGS sequence"/>
</dbReference>
<keyword evidence="2" id="KW-1185">Reference proteome</keyword>
<organism evidence="1 2">
    <name type="scientific">Hohenbuehelia grisea</name>
    <dbReference type="NCBI Taxonomy" id="104357"/>
    <lineage>
        <taxon>Eukaryota</taxon>
        <taxon>Fungi</taxon>
        <taxon>Dikarya</taxon>
        <taxon>Basidiomycota</taxon>
        <taxon>Agaricomycotina</taxon>
        <taxon>Agaricomycetes</taxon>
        <taxon>Agaricomycetidae</taxon>
        <taxon>Agaricales</taxon>
        <taxon>Pleurotineae</taxon>
        <taxon>Pleurotaceae</taxon>
        <taxon>Hohenbuehelia</taxon>
    </lineage>
</organism>
<dbReference type="Gene3D" id="3.30.460.40">
    <property type="match status" value="1"/>
</dbReference>
<dbReference type="SUPFAM" id="SSF81301">
    <property type="entry name" value="Nucleotidyltransferase"/>
    <property type="match status" value="1"/>
</dbReference>